<dbReference type="Proteomes" id="UP001165083">
    <property type="component" value="Unassembled WGS sequence"/>
</dbReference>
<keyword evidence="3" id="KW-1185">Reference proteome</keyword>
<protein>
    <submittedName>
        <fullName evidence="2">Unnamed protein product</fullName>
    </submittedName>
</protein>
<comment type="caution">
    <text evidence="2">The sequence shown here is derived from an EMBL/GenBank/DDBJ whole genome shotgun (WGS) entry which is preliminary data.</text>
</comment>
<gene>
    <name evidence="2" type="ORF">Plil01_000464900</name>
</gene>
<evidence type="ECO:0000256" key="1">
    <source>
        <dbReference type="SAM" id="MobiDB-lite"/>
    </source>
</evidence>
<organism evidence="2 3">
    <name type="scientific">Phytophthora lilii</name>
    <dbReference type="NCBI Taxonomy" id="2077276"/>
    <lineage>
        <taxon>Eukaryota</taxon>
        <taxon>Sar</taxon>
        <taxon>Stramenopiles</taxon>
        <taxon>Oomycota</taxon>
        <taxon>Peronosporomycetes</taxon>
        <taxon>Peronosporales</taxon>
        <taxon>Peronosporaceae</taxon>
        <taxon>Phytophthora</taxon>
    </lineage>
</organism>
<name>A0A9W6TJY6_9STRA</name>
<sequence>MHTASASHSTLENIREMSNINSVTKQYCLNGEYSLHTYPTVVRYRPPDPRSPSTTVVESPRCERARPATCWFDTVTSPTKQDGAEASGNVSAQLNRSRSFFASNTASPAWRMEDKFAGAAH</sequence>
<proteinExistence type="predicted"/>
<accession>A0A9W6TJY6</accession>
<dbReference type="EMBL" id="BSXW01000189">
    <property type="protein sequence ID" value="GMF14273.1"/>
    <property type="molecule type" value="Genomic_DNA"/>
</dbReference>
<evidence type="ECO:0000313" key="2">
    <source>
        <dbReference type="EMBL" id="GMF14273.1"/>
    </source>
</evidence>
<dbReference type="AlphaFoldDB" id="A0A9W6TJY6"/>
<feature type="region of interest" description="Disordered" evidence="1">
    <location>
        <begin position="41"/>
        <end position="60"/>
    </location>
</feature>
<reference evidence="2" key="1">
    <citation type="submission" date="2023-04" db="EMBL/GenBank/DDBJ databases">
        <title>Phytophthora lilii NBRC 32176.</title>
        <authorList>
            <person name="Ichikawa N."/>
            <person name="Sato H."/>
            <person name="Tonouchi N."/>
        </authorList>
    </citation>
    <scope>NUCLEOTIDE SEQUENCE</scope>
    <source>
        <strain evidence="2">NBRC 32176</strain>
    </source>
</reference>
<evidence type="ECO:0000313" key="3">
    <source>
        <dbReference type="Proteomes" id="UP001165083"/>
    </source>
</evidence>